<dbReference type="EMBL" id="BAAAPN010000057">
    <property type="protein sequence ID" value="GAA1768316.1"/>
    <property type="molecule type" value="Genomic_DNA"/>
</dbReference>
<name>A0ABN2KWY3_9MICO</name>
<gene>
    <name evidence="1" type="ORF">GCM10009810_28740</name>
</gene>
<keyword evidence="2" id="KW-1185">Reference proteome</keyword>
<evidence type="ECO:0008006" key="3">
    <source>
        <dbReference type="Google" id="ProtNLM"/>
    </source>
</evidence>
<evidence type="ECO:0000313" key="2">
    <source>
        <dbReference type="Proteomes" id="UP001501475"/>
    </source>
</evidence>
<proteinExistence type="predicted"/>
<dbReference type="Proteomes" id="UP001501475">
    <property type="component" value="Unassembled WGS sequence"/>
</dbReference>
<protein>
    <recommendedName>
        <fullName evidence="3">HEPN domain-containing protein</fullName>
    </recommendedName>
</protein>
<evidence type="ECO:0000313" key="1">
    <source>
        <dbReference type="EMBL" id="GAA1768316.1"/>
    </source>
</evidence>
<accession>A0ABN2KWY3</accession>
<comment type="caution">
    <text evidence="1">The sequence shown here is derived from an EMBL/GenBank/DDBJ whole genome shotgun (WGS) entry which is preliminary data.</text>
</comment>
<sequence length="150" mass="16398">MVTRSLSATQQQALKAMVAKGRLVPVPRDDERATLFLERATDTIADLPHLRLPQNQYNLAYDAAHAVGEAMLARHGYRTANGPGQHAALAEFLRVIFYSPPADEAAKHVERMRRTRNQLHYEARSVGVAEAEKAVAVATTLLRAAQGGEG</sequence>
<dbReference type="Gene3D" id="1.20.120.330">
    <property type="entry name" value="Nucleotidyltransferases domain 2"/>
    <property type="match status" value="1"/>
</dbReference>
<reference evidence="1 2" key="1">
    <citation type="journal article" date="2019" name="Int. J. Syst. Evol. Microbiol.">
        <title>The Global Catalogue of Microorganisms (GCM) 10K type strain sequencing project: providing services to taxonomists for standard genome sequencing and annotation.</title>
        <authorList>
            <consortium name="The Broad Institute Genomics Platform"/>
            <consortium name="The Broad Institute Genome Sequencing Center for Infectious Disease"/>
            <person name="Wu L."/>
            <person name="Ma J."/>
        </authorList>
    </citation>
    <scope>NUCLEOTIDE SEQUENCE [LARGE SCALE GENOMIC DNA]</scope>
    <source>
        <strain evidence="1 2">JCM 15591</strain>
    </source>
</reference>
<organism evidence="1 2">
    <name type="scientific">Nostocoides vanveenii</name>
    <dbReference type="NCBI Taxonomy" id="330835"/>
    <lineage>
        <taxon>Bacteria</taxon>
        <taxon>Bacillati</taxon>
        <taxon>Actinomycetota</taxon>
        <taxon>Actinomycetes</taxon>
        <taxon>Micrococcales</taxon>
        <taxon>Intrasporangiaceae</taxon>
        <taxon>Nostocoides</taxon>
    </lineage>
</organism>